<evidence type="ECO:0000313" key="7">
    <source>
        <dbReference type="EMBL" id="CAD8399948.1"/>
    </source>
</evidence>
<dbReference type="GO" id="GO:0061630">
    <property type="term" value="F:ubiquitin protein ligase activity"/>
    <property type="evidence" value="ECO:0007669"/>
    <property type="project" value="TreeGrafter"/>
</dbReference>
<dbReference type="InterPro" id="IPR051834">
    <property type="entry name" value="RING_finger_E3_ligase"/>
</dbReference>
<evidence type="ECO:0000256" key="3">
    <source>
        <dbReference type="ARBA" id="ARBA00022833"/>
    </source>
</evidence>
<dbReference type="Gene3D" id="3.30.40.10">
    <property type="entry name" value="Zinc/RING finger domain, C3HC4 (zinc finger)"/>
    <property type="match status" value="1"/>
</dbReference>
<evidence type="ECO:0000256" key="4">
    <source>
        <dbReference type="PROSITE-ProRule" id="PRU00175"/>
    </source>
</evidence>
<dbReference type="SMART" id="SM00184">
    <property type="entry name" value="RING"/>
    <property type="match status" value="1"/>
</dbReference>
<keyword evidence="3" id="KW-0862">Zinc</keyword>
<keyword evidence="5" id="KW-0812">Transmembrane</keyword>
<dbReference type="PANTHER" id="PTHR45931">
    <property type="entry name" value="SI:CH211-59O9.10"/>
    <property type="match status" value="1"/>
</dbReference>
<accession>A0A7S0BR17</accession>
<dbReference type="SUPFAM" id="SSF57850">
    <property type="entry name" value="RING/U-box"/>
    <property type="match status" value="1"/>
</dbReference>
<dbReference type="AlphaFoldDB" id="A0A7S0BR17"/>
<feature type="transmembrane region" description="Helical" evidence="5">
    <location>
        <begin position="34"/>
        <end position="59"/>
    </location>
</feature>
<feature type="domain" description="RING-type" evidence="6">
    <location>
        <begin position="105"/>
        <end position="147"/>
    </location>
</feature>
<name>A0A7S0BR17_9RHOD</name>
<organism evidence="7">
    <name type="scientific">Rhodosorus marinus</name>
    <dbReference type="NCBI Taxonomy" id="101924"/>
    <lineage>
        <taxon>Eukaryota</taxon>
        <taxon>Rhodophyta</taxon>
        <taxon>Stylonematophyceae</taxon>
        <taxon>Stylonematales</taxon>
        <taxon>Stylonemataceae</taxon>
        <taxon>Rhodosorus</taxon>
    </lineage>
</organism>
<dbReference type="GO" id="GO:0006511">
    <property type="term" value="P:ubiquitin-dependent protein catabolic process"/>
    <property type="evidence" value="ECO:0007669"/>
    <property type="project" value="TreeGrafter"/>
</dbReference>
<evidence type="ECO:0000256" key="5">
    <source>
        <dbReference type="SAM" id="Phobius"/>
    </source>
</evidence>
<dbReference type="PROSITE" id="PS50089">
    <property type="entry name" value="ZF_RING_2"/>
    <property type="match status" value="1"/>
</dbReference>
<dbReference type="EMBL" id="HBEK01018191">
    <property type="protein sequence ID" value="CAD8399948.1"/>
    <property type="molecule type" value="Transcribed_RNA"/>
</dbReference>
<gene>
    <name evidence="7" type="ORF">RMAR0315_LOCUS9941</name>
</gene>
<sequence>METGEELPQFLEHFVTAMTSLAEPNPCQDHILGIFIWFVSPFFLAVLVVVSLELCCFATRGRTAPGLWRPSLFGKKEKEWRRRIIEFCFPEFEMEASKDQPTAYCVICQEACCEGEKLRRIDCTHTFHSLCIVLWVAETSNSCPLCRCPVLSSSSSRTYQEYLAMQKKGLRTRVQSTTAQPS</sequence>
<dbReference type="GO" id="GO:0008270">
    <property type="term" value="F:zinc ion binding"/>
    <property type="evidence" value="ECO:0007669"/>
    <property type="project" value="UniProtKB-KW"/>
</dbReference>
<dbReference type="GO" id="GO:0005634">
    <property type="term" value="C:nucleus"/>
    <property type="evidence" value="ECO:0007669"/>
    <property type="project" value="TreeGrafter"/>
</dbReference>
<dbReference type="InterPro" id="IPR013083">
    <property type="entry name" value="Znf_RING/FYVE/PHD"/>
</dbReference>
<keyword evidence="1" id="KW-0479">Metal-binding</keyword>
<keyword evidence="5" id="KW-1133">Transmembrane helix</keyword>
<evidence type="ECO:0000256" key="1">
    <source>
        <dbReference type="ARBA" id="ARBA00022723"/>
    </source>
</evidence>
<evidence type="ECO:0000256" key="2">
    <source>
        <dbReference type="ARBA" id="ARBA00022771"/>
    </source>
</evidence>
<keyword evidence="5" id="KW-0472">Membrane</keyword>
<dbReference type="Pfam" id="PF13639">
    <property type="entry name" value="zf-RING_2"/>
    <property type="match status" value="1"/>
</dbReference>
<proteinExistence type="predicted"/>
<dbReference type="InterPro" id="IPR001841">
    <property type="entry name" value="Znf_RING"/>
</dbReference>
<reference evidence="7" key="1">
    <citation type="submission" date="2021-01" db="EMBL/GenBank/DDBJ databases">
        <authorList>
            <person name="Corre E."/>
            <person name="Pelletier E."/>
            <person name="Niang G."/>
            <person name="Scheremetjew M."/>
            <person name="Finn R."/>
            <person name="Kale V."/>
            <person name="Holt S."/>
            <person name="Cochrane G."/>
            <person name="Meng A."/>
            <person name="Brown T."/>
            <person name="Cohen L."/>
        </authorList>
    </citation>
    <scope>NUCLEOTIDE SEQUENCE</scope>
    <source>
        <strain evidence="7">UTEX LB 2760</strain>
    </source>
</reference>
<evidence type="ECO:0000259" key="6">
    <source>
        <dbReference type="PROSITE" id="PS50089"/>
    </source>
</evidence>
<keyword evidence="2 4" id="KW-0863">Zinc-finger</keyword>
<dbReference type="PANTHER" id="PTHR45931:SF3">
    <property type="entry name" value="RING ZINC FINGER-CONTAINING PROTEIN"/>
    <property type="match status" value="1"/>
</dbReference>
<protein>
    <recommendedName>
        <fullName evidence="6">RING-type domain-containing protein</fullName>
    </recommendedName>
</protein>